<evidence type="ECO:0000313" key="2">
    <source>
        <dbReference type="Proteomes" id="UP001457282"/>
    </source>
</evidence>
<dbReference type="Proteomes" id="UP001457282">
    <property type="component" value="Unassembled WGS sequence"/>
</dbReference>
<comment type="caution">
    <text evidence="1">The sequence shown here is derived from an EMBL/GenBank/DDBJ whole genome shotgun (WGS) entry which is preliminary data.</text>
</comment>
<accession>A0AAW1X8Z7</accession>
<name>A0AAW1X8Z7_RUBAR</name>
<proteinExistence type="predicted"/>
<gene>
    <name evidence="1" type="ORF">M0R45_020641</name>
</gene>
<keyword evidence="2" id="KW-1185">Reference proteome</keyword>
<sequence length="105" mass="10809">MASAVFSPITLCPLASGGVGGGKLLQDVVSGIHSTDGSNPTWPGHGWPRRLGGYGIGLPSLFSAALGLDEKSAIIFACHQQPGHMVFSSFFGKGPYSAFAFSGRL</sequence>
<evidence type="ECO:0000313" key="1">
    <source>
        <dbReference type="EMBL" id="KAK9933443.1"/>
    </source>
</evidence>
<dbReference type="AlphaFoldDB" id="A0AAW1X8Z7"/>
<reference evidence="1 2" key="1">
    <citation type="journal article" date="2023" name="G3 (Bethesda)">
        <title>A chromosome-length genome assembly and annotation of blackberry (Rubus argutus, cv. 'Hillquist').</title>
        <authorList>
            <person name="Bruna T."/>
            <person name="Aryal R."/>
            <person name="Dudchenko O."/>
            <person name="Sargent D.J."/>
            <person name="Mead D."/>
            <person name="Buti M."/>
            <person name="Cavallini A."/>
            <person name="Hytonen T."/>
            <person name="Andres J."/>
            <person name="Pham M."/>
            <person name="Weisz D."/>
            <person name="Mascagni F."/>
            <person name="Usai G."/>
            <person name="Natali L."/>
            <person name="Bassil N."/>
            <person name="Fernandez G.E."/>
            <person name="Lomsadze A."/>
            <person name="Armour M."/>
            <person name="Olukolu B."/>
            <person name="Poorten T."/>
            <person name="Britton C."/>
            <person name="Davik J."/>
            <person name="Ashrafi H."/>
            <person name="Aiden E.L."/>
            <person name="Borodovsky M."/>
            <person name="Worthington M."/>
        </authorList>
    </citation>
    <scope>NUCLEOTIDE SEQUENCE [LARGE SCALE GENOMIC DNA]</scope>
    <source>
        <strain evidence="1">PI 553951</strain>
    </source>
</reference>
<dbReference type="EMBL" id="JBEDUW010000004">
    <property type="protein sequence ID" value="KAK9933443.1"/>
    <property type="molecule type" value="Genomic_DNA"/>
</dbReference>
<protein>
    <submittedName>
        <fullName evidence="1">Uncharacterized protein</fullName>
    </submittedName>
</protein>
<organism evidence="1 2">
    <name type="scientific">Rubus argutus</name>
    <name type="common">Southern blackberry</name>
    <dbReference type="NCBI Taxonomy" id="59490"/>
    <lineage>
        <taxon>Eukaryota</taxon>
        <taxon>Viridiplantae</taxon>
        <taxon>Streptophyta</taxon>
        <taxon>Embryophyta</taxon>
        <taxon>Tracheophyta</taxon>
        <taxon>Spermatophyta</taxon>
        <taxon>Magnoliopsida</taxon>
        <taxon>eudicotyledons</taxon>
        <taxon>Gunneridae</taxon>
        <taxon>Pentapetalae</taxon>
        <taxon>rosids</taxon>
        <taxon>fabids</taxon>
        <taxon>Rosales</taxon>
        <taxon>Rosaceae</taxon>
        <taxon>Rosoideae</taxon>
        <taxon>Rosoideae incertae sedis</taxon>
        <taxon>Rubus</taxon>
    </lineage>
</organism>